<keyword evidence="3" id="KW-1185">Reference proteome</keyword>
<feature type="non-terminal residue" evidence="2">
    <location>
        <position position="1"/>
    </location>
</feature>
<dbReference type="EMBL" id="CAJOBG010047873">
    <property type="protein sequence ID" value="CAF4462689.1"/>
    <property type="molecule type" value="Genomic_DNA"/>
</dbReference>
<reference evidence="2" key="1">
    <citation type="submission" date="2021-02" db="EMBL/GenBank/DDBJ databases">
        <authorList>
            <person name="Nowell W R."/>
        </authorList>
    </citation>
    <scope>NUCLEOTIDE SEQUENCE</scope>
</reference>
<accession>A0A820SW55</accession>
<name>A0A820SW55_9BILA</name>
<dbReference type="Proteomes" id="UP000663866">
    <property type="component" value="Unassembled WGS sequence"/>
</dbReference>
<evidence type="ECO:0000313" key="2">
    <source>
        <dbReference type="EMBL" id="CAF4462689.1"/>
    </source>
</evidence>
<organism evidence="2 3">
    <name type="scientific">Rotaria magnacalcarata</name>
    <dbReference type="NCBI Taxonomy" id="392030"/>
    <lineage>
        <taxon>Eukaryota</taxon>
        <taxon>Metazoa</taxon>
        <taxon>Spiralia</taxon>
        <taxon>Gnathifera</taxon>
        <taxon>Rotifera</taxon>
        <taxon>Eurotatoria</taxon>
        <taxon>Bdelloidea</taxon>
        <taxon>Philodinida</taxon>
        <taxon>Philodinidae</taxon>
        <taxon>Rotaria</taxon>
    </lineage>
</organism>
<comment type="caution">
    <text evidence="2">The sequence shown here is derived from an EMBL/GenBank/DDBJ whole genome shotgun (WGS) entry which is preliminary data.</text>
</comment>
<protein>
    <submittedName>
        <fullName evidence="2">Uncharacterized protein</fullName>
    </submittedName>
</protein>
<dbReference type="AlphaFoldDB" id="A0A820SW55"/>
<gene>
    <name evidence="2" type="ORF">OVN521_LOCUS38544</name>
</gene>
<proteinExistence type="predicted"/>
<sequence>MEPEYAPQNVQSKRLSHQGMDSDTPDEDDSFDETDIKNAAIQAEIDCFSQLVTA</sequence>
<evidence type="ECO:0000313" key="3">
    <source>
        <dbReference type="Proteomes" id="UP000663866"/>
    </source>
</evidence>
<feature type="compositionally biased region" description="Acidic residues" evidence="1">
    <location>
        <begin position="23"/>
        <end position="33"/>
    </location>
</feature>
<feature type="region of interest" description="Disordered" evidence="1">
    <location>
        <begin position="1"/>
        <end position="35"/>
    </location>
</feature>
<evidence type="ECO:0000256" key="1">
    <source>
        <dbReference type="SAM" id="MobiDB-lite"/>
    </source>
</evidence>